<name>A0A1H9G7B1_9PSEU</name>
<protein>
    <submittedName>
        <fullName evidence="1">Uncharacterized protein</fullName>
    </submittedName>
</protein>
<reference evidence="2" key="1">
    <citation type="submission" date="2016-10" db="EMBL/GenBank/DDBJ databases">
        <authorList>
            <person name="Varghese N."/>
            <person name="Submissions S."/>
        </authorList>
    </citation>
    <scope>NUCLEOTIDE SEQUENCE [LARGE SCALE GENOMIC DNA]</scope>
    <source>
        <strain evidence="2">DSM 44437</strain>
    </source>
</reference>
<dbReference type="AlphaFoldDB" id="A0A1H9G7B1"/>
<organism evidence="1 2">
    <name type="scientific">Lentzea albida</name>
    <dbReference type="NCBI Taxonomy" id="65499"/>
    <lineage>
        <taxon>Bacteria</taxon>
        <taxon>Bacillati</taxon>
        <taxon>Actinomycetota</taxon>
        <taxon>Actinomycetes</taxon>
        <taxon>Pseudonocardiales</taxon>
        <taxon>Pseudonocardiaceae</taxon>
        <taxon>Lentzea</taxon>
    </lineage>
</organism>
<dbReference type="Proteomes" id="UP000199503">
    <property type="component" value="Unassembled WGS sequence"/>
</dbReference>
<proteinExistence type="predicted"/>
<gene>
    <name evidence="1" type="ORF">SAMN04488000_10312</name>
</gene>
<evidence type="ECO:0000313" key="2">
    <source>
        <dbReference type="Proteomes" id="UP000199503"/>
    </source>
</evidence>
<evidence type="ECO:0000313" key="1">
    <source>
        <dbReference type="EMBL" id="SEQ46007.1"/>
    </source>
</evidence>
<keyword evidence="2" id="KW-1185">Reference proteome</keyword>
<accession>A0A1H9G7B1</accession>
<dbReference type="EMBL" id="FOFV01000003">
    <property type="protein sequence ID" value="SEQ46007.1"/>
    <property type="molecule type" value="Genomic_DNA"/>
</dbReference>
<sequence length="116" mass="13085">MNACALGVITQMQRLRHLHQERGWSFDTVRSLNPPHELVVLIYSFCHSEWLDVLRVKSDTDAQAGRFLVESVVDGRRPQACWLVTGTLCDVLDGLDELPPPTSRLAPRLLLPAIVR</sequence>